<gene>
    <name evidence="6" type="ORF">GCM10025881_04760</name>
</gene>
<evidence type="ECO:0000313" key="7">
    <source>
        <dbReference type="Proteomes" id="UP001157034"/>
    </source>
</evidence>
<dbReference type="InterPro" id="IPR027417">
    <property type="entry name" value="P-loop_NTPase"/>
</dbReference>
<dbReference type="CDD" id="cd01127">
    <property type="entry name" value="TrwB_TraG_TraD_VirD4"/>
    <property type="match status" value="1"/>
</dbReference>
<protein>
    <recommendedName>
        <fullName evidence="5">FtsK domain-containing protein</fullName>
    </recommendedName>
</protein>
<dbReference type="RefSeq" id="WP_348534868.1">
    <property type="nucleotide sequence ID" value="NZ_BSVB01000001.1"/>
</dbReference>
<keyword evidence="1 3" id="KW-0547">Nucleotide-binding</keyword>
<dbReference type="PANTHER" id="PTHR22683">
    <property type="entry name" value="SPORULATION PROTEIN RELATED"/>
    <property type="match status" value="1"/>
</dbReference>
<dbReference type="PANTHER" id="PTHR22683:SF1">
    <property type="entry name" value="TYPE VII SECRETION SYSTEM PROTEIN ESSC"/>
    <property type="match status" value="1"/>
</dbReference>
<evidence type="ECO:0000256" key="3">
    <source>
        <dbReference type="PROSITE-ProRule" id="PRU00289"/>
    </source>
</evidence>
<dbReference type="Gene3D" id="3.40.190.10">
    <property type="entry name" value="Periplasmic binding protein-like II"/>
    <property type="match status" value="2"/>
</dbReference>
<feature type="binding site" evidence="3">
    <location>
        <begin position="178"/>
        <end position="185"/>
    </location>
    <ligand>
        <name>ATP</name>
        <dbReference type="ChEBI" id="CHEBI:30616"/>
    </ligand>
</feature>
<organism evidence="6 7">
    <name type="scientific">Pseudolysinimonas kribbensis</name>
    <dbReference type="NCBI Taxonomy" id="433641"/>
    <lineage>
        <taxon>Bacteria</taxon>
        <taxon>Bacillati</taxon>
        <taxon>Actinomycetota</taxon>
        <taxon>Actinomycetes</taxon>
        <taxon>Micrococcales</taxon>
        <taxon>Microbacteriaceae</taxon>
        <taxon>Pseudolysinimonas</taxon>
    </lineage>
</organism>
<dbReference type="Pfam" id="PF01580">
    <property type="entry name" value="FtsK_SpoIIIE"/>
    <property type="match status" value="1"/>
</dbReference>
<comment type="caution">
    <text evidence="6">The sequence shown here is derived from an EMBL/GenBank/DDBJ whole genome shotgun (WGS) entry which is preliminary data.</text>
</comment>
<dbReference type="CDD" id="cd13590">
    <property type="entry name" value="PBP2_PotD_PotF_like"/>
    <property type="match status" value="1"/>
</dbReference>
<reference evidence="7" key="1">
    <citation type="journal article" date="2019" name="Int. J. Syst. Evol. Microbiol.">
        <title>The Global Catalogue of Microorganisms (GCM) 10K type strain sequencing project: providing services to taxonomists for standard genome sequencing and annotation.</title>
        <authorList>
            <consortium name="The Broad Institute Genomics Platform"/>
            <consortium name="The Broad Institute Genome Sequencing Center for Infectious Disease"/>
            <person name="Wu L."/>
            <person name="Ma J."/>
        </authorList>
    </citation>
    <scope>NUCLEOTIDE SEQUENCE [LARGE SCALE GENOMIC DNA]</scope>
    <source>
        <strain evidence="7">NBRC 108894</strain>
    </source>
</reference>
<keyword evidence="2 3" id="KW-0067">ATP-binding</keyword>
<feature type="domain" description="FtsK" evidence="5">
    <location>
        <begin position="160"/>
        <end position="344"/>
    </location>
</feature>
<dbReference type="Gene3D" id="3.40.50.300">
    <property type="entry name" value="P-loop containing nucleotide triphosphate hydrolases"/>
    <property type="match status" value="3"/>
</dbReference>
<evidence type="ECO:0000256" key="2">
    <source>
        <dbReference type="ARBA" id="ARBA00022840"/>
    </source>
</evidence>
<dbReference type="SUPFAM" id="SSF52540">
    <property type="entry name" value="P-loop containing nucleoside triphosphate hydrolases"/>
    <property type="match status" value="2"/>
</dbReference>
<keyword evidence="7" id="KW-1185">Reference proteome</keyword>
<proteinExistence type="predicted"/>
<dbReference type="EMBL" id="BSVB01000001">
    <property type="protein sequence ID" value="GMA93652.1"/>
    <property type="molecule type" value="Genomic_DNA"/>
</dbReference>
<feature type="region of interest" description="Disordered" evidence="4">
    <location>
        <begin position="769"/>
        <end position="799"/>
    </location>
</feature>
<dbReference type="InterPro" id="IPR001188">
    <property type="entry name" value="Sperm_putr-bd"/>
</dbReference>
<accession>A0ABQ6K130</accession>
<evidence type="ECO:0000313" key="6">
    <source>
        <dbReference type="EMBL" id="GMA93652.1"/>
    </source>
</evidence>
<dbReference type="SUPFAM" id="SSF53850">
    <property type="entry name" value="Periplasmic binding protein-like II"/>
    <property type="match status" value="1"/>
</dbReference>
<dbReference type="Proteomes" id="UP001157034">
    <property type="component" value="Unassembled WGS sequence"/>
</dbReference>
<sequence>MLVDAVDGVGIVGPGPLAAAAARALVLQVASIIAPDGVVAAPAGEAWTGELPQERVDSEPGRFELRDARREVLVAWASEEAGLPPGCGAVVRLDAARRVSAVSRPAAAGAAAVLAEAAARHHLGAATRALPDRVELAELLAGAGAPAPGSLTASIGRDAGGAVVVDLVADGPHALVGGTTGSGKSELLVSWVLALAHGRTPAEVTFLLVDFKGGAAFAPLAAMPHVVGILSDLDARLTRRAIESLRAELLRRERLLADVGARSIAEVAPGVLARLVVVVDEFAAVVAGQPELHEVFGDLAARGRSLGLHLILCTQRPAGVIRDGVLANVTLRVGLRMTDRADSIALLGDDGAARLPAGSRGRAVLGDDGVSRPFQVAIAGTAELEQACRAVPLRDRPAIARPWLDPLPAVVPRNSIGAATSQAIPFGVVDLPAEQRQPVAVHRPDAHGHLLVLGATGTGRTTALAVLAAAPGAIVVPRDVADAWWVLDRALRVPRRGPGSERRLLVIDDLDLLLGRAGPDERHELSDLIARVLREGSAHGLGVAASVQRAAGTVQPLVGSFGARLLLRMPSREEHVLAGGIGAEFDPALPPGAGRWRGAAIQVAWPGEMPLPEAAVPELPVVAPAAGRQLAIVASRPALLLPALRAAGLRVALLGAADPDEDAIGAAPDVLLGDPDAWQADWSLLGRARRELPIAVVDCSAAELRALTRARDVPPPLGSRPGSAGWSTEASCAAGFFRRAHESAAFRALGHRFREIYVAECTRSPLRRSRERGRVPGSCHAVVTRTPGGPFGRSNSMNRSLPEDPLVRSLVQQARRAQLSRRALLGAFGGGAAALALAACSAGGSTKLTPAKDISSTDKSMIWANWPAYLDVDDKDDSKHPTLDAFTSSTGIKVDYREDVDDNNSYYAKVKDQLALGKDIGCDTVCLTDWMVSRWIRFGYTQELDHSRIPNAKNLSPSLQNVDFDKGRKQSLPWQSGFAGICWNKEQFPNGFTSVDEILKEPKLKGRVGVLSEMRDTVGLILLEQGVDISKNFSDSEFEKALDVLKKNISDGVIRNVKGNSYLDDLTNGDTLAAICWSGDITLINGENGDKWEFAIPDAGGTLWSDNYLIPIGARHKANAEKLMNWYYDPKIAAEVAAYVNYITPVVGAKEEAVKIDPDLADNQLIFPDDATLAKAHVFHTLTPAQDQSYSSAFQQVLLGA</sequence>
<dbReference type="Pfam" id="PF13416">
    <property type="entry name" value="SBP_bac_8"/>
    <property type="match status" value="1"/>
</dbReference>
<evidence type="ECO:0000256" key="1">
    <source>
        <dbReference type="ARBA" id="ARBA00022741"/>
    </source>
</evidence>
<dbReference type="InterPro" id="IPR002543">
    <property type="entry name" value="FtsK_dom"/>
</dbReference>
<evidence type="ECO:0000256" key="4">
    <source>
        <dbReference type="SAM" id="MobiDB-lite"/>
    </source>
</evidence>
<dbReference type="PROSITE" id="PS50901">
    <property type="entry name" value="FTSK"/>
    <property type="match status" value="1"/>
</dbReference>
<dbReference type="InterPro" id="IPR050206">
    <property type="entry name" value="FtsK/SpoIIIE/SftA"/>
</dbReference>
<name>A0ABQ6K130_9MICO</name>
<dbReference type="PRINTS" id="PR00909">
    <property type="entry name" value="SPERMDNBNDNG"/>
</dbReference>
<dbReference type="InterPro" id="IPR006059">
    <property type="entry name" value="SBP"/>
</dbReference>
<evidence type="ECO:0000259" key="5">
    <source>
        <dbReference type="PROSITE" id="PS50901"/>
    </source>
</evidence>